<comment type="domain">
    <text evidence="12">ValRS has two distinct active sites: one for aminoacylation and one for editing. The misactivated threonine is translocated from the active site to the editing site.</text>
</comment>
<sequence>MTDLPKTYNPDIVEGKWYDKWAEKGYFAASFKPERDSYSIVMPPPNITGQLHLGHALDNVFPDILIRWKRMMGYNTLWLPGTDHASIATEKKVVDQIREDGQEKEDFGRDGFLEKAWEWKEEYGNRITKQLRKLGSSCDWSRERFTMDEGCSRAVREVFVELYDRGLIYQGDYIVNWCPDCQTTVSDIEVEHEDHVSHIWHLRYPLKDSNEYIVVATTRPETMLGDTAVAVNPSDERYQDLIGKMVVLPLMNREIPIIADNFVDQEFGTGMVKVTPAHDPNDFEMGRRHELELIKVIDENAVMTEVTGKYAGLDRYECRKQVVAELKAEGLLDKIEDYEHSVGQCYRCDTVIEPLVSKQWFVKMKPLTEPAIKAVKDGRIRFVPERFKKVYLNWMENIQDWCISRQLWWGHRIPVWYCQDCGEIIVSKEEVVSKCTACNSENLVQEEDVLDTWFSSGLWPFSTMGWPVDTEELAYYYPTDVLVTGRDIIFFWVARMIFMALEFMDEVPFKDVYIHGLVRDAEGRKMSKSLGNGIDPIEVIDEYGSDALRFTLITGNTPGNDMRFREERLEASRNFANKIWNAARFILMNIEDVDFDGINPDDLKLTLADRWILSRVNKVNSNIEKALNDYNFGELSKILYDFIWSEFCDWYIELIKSRLYQDKDLQAKETAQYIGVTILEKILRLLHPVMPFITEEIWQQLPGTGESIMIAPWPEIEQGVISDEIEDKMALIMDVIKSIRNIRNEMKVNPGKRIKAILNSPEGKFDILQEGYNYIKDLARLKELSIEINIEEKPDKSSTSIVSGVEIILPLEGMVDLDKEIARLEKELEEVGSEIKRAEGKLANEGFVNKAPGHLVQREREKLQEFKEKKVKLQQSLDDLR</sequence>
<comment type="subcellular location">
    <subcellularLocation>
        <location evidence="1 12">Cytoplasm</location>
    </subcellularLocation>
</comment>
<reference evidence="16" key="1">
    <citation type="submission" date="2019-12" db="EMBL/GenBank/DDBJ databases">
        <authorList>
            <person name="zhang j."/>
            <person name="sun C.M."/>
        </authorList>
    </citation>
    <scope>NUCLEOTIDE SEQUENCE</scope>
    <source>
        <strain evidence="16">NS-1</strain>
    </source>
</reference>
<feature type="short sequence motif" description="'KMSKS' region" evidence="12">
    <location>
        <begin position="525"/>
        <end position="529"/>
    </location>
</feature>
<dbReference type="Gene3D" id="2.170.220.10">
    <property type="match status" value="1"/>
</dbReference>
<comment type="similarity">
    <text evidence="11 12">Belongs to the class-I aminoacyl-tRNA synthetase family. ValS type 1 subfamily.</text>
</comment>
<dbReference type="FunFam" id="3.90.740.10:FF:000005">
    <property type="entry name" value="Valine--tRNA ligase, mitochondrial"/>
    <property type="match status" value="1"/>
</dbReference>
<evidence type="ECO:0000256" key="11">
    <source>
        <dbReference type="ARBA" id="ARBA00060830"/>
    </source>
</evidence>
<dbReference type="CDD" id="cd00817">
    <property type="entry name" value="ValRS_core"/>
    <property type="match status" value="1"/>
</dbReference>
<comment type="function">
    <text evidence="12">Catalyzes the attachment of valine to tRNA(Val). As ValRS can inadvertently accommodate and process structurally similar amino acids such as threonine, to avoid such errors, it has a 'posttransfer' editing activity that hydrolyzes mischarged Thr-tRNA(Val) in a tRNA-dependent manner.</text>
</comment>
<dbReference type="HAMAP" id="MF_02004">
    <property type="entry name" value="Val_tRNA_synth_type1"/>
    <property type="match status" value="1"/>
</dbReference>
<evidence type="ECO:0000256" key="7">
    <source>
        <dbReference type="ARBA" id="ARBA00022917"/>
    </source>
</evidence>
<evidence type="ECO:0000256" key="6">
    <source>
        <dbReference type="ARBA" id="ARBA00022840"/>
    </source>
</evidence>
<dbReference type="GO" id="GO:0004832">
    <property type="term" value="F:valine-tRNA ligase activity"/>
    <property type="evidence" value="ECO:0007669"/>
    <property type="project" value="UniProtKB-UniRule"/>
</dbReference>
<keyword evidence="3 12" id="KW-0963">Cytoplasm</keyword>
<evidence type="ECO:0000256" key="9">
    <source>
        <dbReference type="ARBA" id="ARBA00023146"/>
    </source>
</evidence>
<dbReference type="FunFam" id="1.10.730.10:FF:000014">
    <property type="entry name" value="Valine--tRNA ligase"/>
    <property type="match status" value="1"/>
</dbReference>
<evidence type="ECO:0000259" key="13">
    <source>
        <dbReference type="Pfam" id="PF00133"/>
    </source>
</evidence>
<evidence type="ECO:0000313" key="17">
    <source>
        <dbReference type="Proteomes" id="UP000665020"/>
    </source>
</evidence>
<gene>
    <name evidence="12" type="primary">valS</name>
    <name evidence="16" type="ORF">GM661_04170</name>
</gene>
<evidence type="ECO:0000256" key="1">
    <source>
        <dbReference type="ARBA" id="ARBA00004496"/>
    </source>
</evidence>
<keyword evidence="4 12" id="KW-0436">Ligase</keyword>
<keyword evidence="9 12" id="KW-0030">Aminoacyl-tRNA synthetase</keyword>
<dbReference type="KEGG" id="ifn:GM661_04170"/>
<evidence type="ECO:0000259" key="15">
    <source>
        <dbReference type="Pfam" id="PF10458"/>
    </source>
</evidence>
<dbReference type="CDD" id="cd07962">
    <property type="entry name" value="Anticodon_Ia_Val"/>
    <property type="match status" value="1"/>
</dbReference>
<dbReference type="InterPro" id="IPR013155">
    <property type="entry name" value="M/V/L/I-tRNA-synth_anticd-bd"/>
</dbReference>
<proteinExistence type="inferred from homology"/>
<dbReference type="Gene3D" id="3.40.50.620">
    <property type="entry name" value="HUPs"/>
    <property type="match status" value="2"/>
</dbReference>
<keyword evidence="7 12" id="KW-0648">Protein biosynthesis</keyword>
<protein>
    <recommendedName>
        <fullName evidence="12">Valine--tRNA ligase</fullName>
        <ecNumber evidence="12">6.1.1.9</ecNumber>
    </recommendedName>
    <alternativeName>
        <fullName evidence="12">Valyl-tRNA synthetase</fullName>
        <shortName evidence="12">ValRS</shortName>
    </alternativeName>
</protein>
<dbReference type="GO" id="GO:0005524">
    <property type="term" value="F:ATP binding"/>
    <property type="evidence" value="ECO:0007669"/>
    <property type="project" value="UniProtKB-UniRule"/>
</dbReference>
<feature type="domain" description="Aminoacyl-tRNA synthetase class Ia" evidence="13">
    <location>
        <begin position="16"/>
        <end position="564"/>
    </location>
</feature>
<dbReference type="InterPro" id="IPR009080">
    <property type="entry name" value="tRNAsynth_Ia_anticodon-bd"/>
</dbReference>
<feature type="domain" description="Valyl-tRNA synthetase tRNA-binding arm" evidence="15">
    <location>
        <begin position="816"/>
        <end position="880"/>
    </location>
</feature>
<keyword evidence="6 12" id="KW-0067">ATP-binding</keyword>
<dbReference type="Pfam" id="PF00133">
    <property type="entry name" value="tRNA-synt_1"/>
    <property type="match status" value="1"/>
</dbReference>
<dbReference type="Gene3D" id="3.90.740.10">
    <property type="entry name" value="Valyl/Leucyl/Isoleucyl-tRNA synthetase, editing domain"/>
    <property type="match status" value="1"/>
</dbReference>
<dbReference type="SUPFAM" id="SSF50677">
    <property type="entry name" value="ValRS/IleRS/LeuRS editing domain"/>
    <property type="match status" value="1"/>
</dbReference>
<dbReference type="SUPFAM" id="SSF47323">
    <property type="entry name" value="Anticodon-binding domain of a subclass of class I aminoacyl-tRNA synthetases"/>
    <property type="match status" value="1"/>
</dbReference>
<dbReference type="InterPro" id="IPR019499">
    <property type="entry name" value="Val-tRNA_synth_tRNA-bd"/>
</dbReference>
<dbReference type="EC" id="6.1.1.9" evidence="12"/>
<dbReference type="InterPro" id="IPR002300">
    <property type="entry name" value="aa-tRNA-synth_Ia"/>
</dbReference>
<evidence type="ECO:0000256" key="10">
    <source>
        <dbReference type="ARBA" id="ARBA00047552"/>
    </source>
</evidence>
<evidence type="ECO:0000256" key="3">
    <source>
        <dbReference type="ARBA" id="ARBA00022490"/>
    </source>
</evidence>
<evidence type="ECO:0000256" key="5">
    <source>
        <dbReference type="ARBA" id="ARBA00022741"/>
    </source>
</evidence>
<dbReference type="InterPro" id="IPR001412">
    <property type="entry name" value="aa-tRNA-synth_I_CS"/>
</dbReference>
<dbReference type="InterPro" id="IPR010978">
    <property type="entry name" value="tRNA-bd_arm"/>
</dbReference>
<feature type="domain" description="Methionyl/Valyl/Leucyl/Isoleucyl-tRNA synthetase anticodon-binding" evidence="14">
    <location>
        <begin position="609"/>
        <end position="757"/>
    </location>
</feature>
<dbReference type="FunFam" id="3.40.50.620:FF:000098">
    <property type="entry name" value="Valine--tRNA ligase"/>
    <property type="match status" value="1"/>
</dbReference>
<dbReference type="Proteomes" id="UP000665020">
    <property type="component" value="Chromosome"/>
</dbReference>
<feature type="binding site" evidence="12">
    <location>
        <position position="528"/>
    </location>
    <ligand>
        <name>ATP</name>
        <dbReference type="ChEBI" id="CHEBI:30616"/>
    </ligand>
</feature>
<dbReference type="PRINTS" id="PR00986">
    <property type="entry name" value="TRNASYNTHVAL"/>
</dbReference>
<organism evidence="16 17">
    <name type="scientific">Iocasia fonsfrigidae</name>
    <dbReference type="NCBI Taxonomy" id="2682810"/>
    <lineage>
        <taxon>Bacteria</taxon>
        <taxon>Bacillati</taxon>
        <taxon>Bacillota</taxon>
        <taxon>Clostridia</taxon>
        <taxon>Halanaerobiales</taxon>
        <taxon>Halanaerobiaceae</taxon>
        <taxon>Iocasia</taxon>
    </lineage>
</organism>
<dbReference type="GO" id="GO:0002161">
    <property type="term" value="F:aminoacyl-tRNA deacylase activity"/>
    <property type="evidence" value="ECO:0007669"/>
    <property type="project" value="InterPro"/>
</dbReference>
<dbReference type="Pfam" id="PF10458">
    <property type="entry name" value="Val_tRNA-synt_C"/>
    <property type="match status" value="1"/>
</dbReference>
<keyword evidence="17" id="KW-1185">Reference proteome</keyword>
<dbReference type="Gene3D" id="1.10.730.10">
    <property type="entry name" value="Isoleucyl-tRNA Synthetase, Domain 1"/>
    <property type="match status" value="1"/>
</dbReference>
<dbReference type="PANTHER" id="PTHR11946">
    <property type="entry name" value="VALYL-TRNA SYNTHETASES"/>
    <property type="match status" value="1"/>
</dbReference>
<dbReference type="PANTHER" id="PTHR11946:SF93">
    <property type="entry name" value="VALINE--TRNA LIGASE, CHLOROPLASTIC_MITOCHONDRIAL 2"/>
    <property type="match status" value="1"/>
</dbReference>
<dbReference type="InterPro" id="IPR037118">
    <property type="entry name" value="Val-tRNA_synth_C_sf"/>
</dbReference>
<dbReference type="FunFam" id="3.40.50.620:FF:000032">
    <property type="entry name" value="Valine--tRNA ligase"/>
    <property type="match status" value="1"/>
</dbReference>
<evidence type="ECO:0000313" key="16">
    <source>
        <dbReference type="EMBL" id="QTL97229.1"/>
    </source>
</evidence>
<dbReference type="EMBL" id="CP046640">
    <property type="protein sequence ID" value="QTL97229.1"/>
    <property type="molecule type" value="Genomic_DNA"/>
</dbReference>
<dbReference type="InterPro" id="IPR009008">
    <property type="entry name" value="Val/Leu/Ile-tRNA-synth_edit"/>
</dbReference>
<dbReference type="PROSITE" id="PS00178">
    <property type="entry name" value="AA_TRNA_LIGASE_I"/>
    <property type="match status" value="1"/>
</dbReference>
<comment type="catalytic activity">
    <reaction evidence="10 12">
        <text>tRNA(Val) + L-valine + ATP = L-valyl-tRNA(Val) + AMP + diphosphate</text>
        <dbReference type="Rhea" id="RHEA:10704"/>
        <dbReference type="Rhea" id="RHEA-COMP:9672"/>
        <dbReference type="Rhea" id="RHEA-COMP:9708"/>
        <dbReference type="ChEBI" id="CHEBI:30616"/>
        <dbReference type="ChEBI" id="CHEBI:33019"/>
        <dbReference type="ChEBI" id="CHEBI:57762"/>
        <dbReference type="ChEBI" id="CHEBI:78442"/>
        <dbReference type="ChEBI" id="CHEBI:78537"/>
        <dbReference type="ChEBI" id="CHEBI:456215"/>
        <dbReference type="EC" id="6.1.1.9"/>
    </reaction>
</comment>
<dbReference type="InterPro" id="IPR033705">
    <property type="entry name" value="Anticodon_Ia_Val"/>
</dbReference>
<dbReference type="Gene3D" id="1.10.287.380">
    <property type="entry name" value="Valyl-tRNA synthetase, C-terminal domain"/>
    <property type="match status" value="1"/>
</dbReference>
<evidence type="ECO:0000256" key="8">
    <source>
        <dbReference type="ARBA" id="ARBA00023054"/>
    </source>
</evidence>
<dbReference type="AlphaFoldDB" id="A0A8A7KCU6"/>
<evidence type="ECO:0000256" key="12">
    <source>
        <dbReference type="HAMAP-Rule" id="MF_02004"/>
    </source>
</evidence>
<evidence type="ECO:0000256" key="4">
    <source>
        <dbReference type="ARBA" id="ARBA00022598"/>
    </source>
</evidence>
<dbReference type="FunFam" id="1.10.287.380:FF:000001">
    <property type="entry name" value="Valine--tRNA ligase"/>
    <property type="match status" value="1"/>
</dbReference>
<dbReference type="InterPro" id="IPR014729">
    <property type="entry name" value="Rossmann-like_a/b/a_fold"/>
</dbReference>
<dbReference type="GO" id="GO:0005829">
    <property type="term" value="C:cytosol"/>
    <property type="evidence" value="ECO:0007669"/>
    <property type="project" value="TreeGrafter"/>
</dbReference>
<dbReference type="Pfam" id="PF08264">
    <property type="entry name" value="Anticodon_1"/>
    <property type="match status" value="1"/>
</dbReference>
<comment type="subunit">
    <text evidence="2 12">Monomer.</text>
</comment>
<comment type="domain">
    <text evidence="12">The C-terminal coiled-coil domain is crucial for aminoacylation activity.</text>
</comment>
<feature type="coiled-coil region" evidence="12">
    <location>
        <begin position="814"/>
        <end position="876"/>
    </location>
</feature>
<evidence type="ECO:0000256" key="2">
    <source>
        <dbReference type="ARBA" id="ARBA00011245"/>
    </source>
</evidence>
<keyword evidence="8 12" id="KW-0175">Coiled coil</keyword>
<dbReference type="RefSeq" id="WP_230868875.1">
    <property type="nucleotide sequence ID" value="NZ_CP046640.1"/>
</dbReference>
<dbReference type="SUPFAM" id="SSF46589">
    <property type="entry name" value="tRNA-binding arm"/>
    <property type="match status" value="1"/>
</dbReference>
<name>A0A8A7KCU6_9FIRM</name>
<dbReference type="InterPro" id="IPR002303">
    <property type="entry name" value="Valyl-tRNA_ligase"/>
</dbReference>
<feature type="short sequence motif" description="'HIGH' region" evidence="12">
    <location>
        <begin position="45"/>
        <end position="55"/>
    </location>
</feature>
<dbReference type="NCBIfam" id="TIGR00422">
    <property type="entry name" value="valS"/>
    <property type="match status" value="1"/>
</dbReference>
<accession>A0A8A7KCU6</accession>
<keyword evidence="5 12" id="KW-0547">Nucleotide-binding</keyword>
<dbReference type="SUPFAM" id="SSF52374">
    <property type="entry name" value="Nucleotidylyl transferase"/>
    <property type="match status" value="1"/>
</dbReference>
<dbReference type="NCBIfam" id="NF004349">
    <property type="entry name" value="PRK05729.1"/>
    <property type="match status" value="1"/>
</dbReference>
<evidence type="ECO:0000259" key="14">
    <source>
        <dbReference type="Pfam" id="PF08264"/>
    </source>
</evidence>
<dbReference type="GO" id="GO:0006438">
    <property type="term" value="P:valyl-tRNA aminoacylation"/>
    <property type="evidence" value="ECO:0007669"/>
    <property type="project" value="UniProtKB-UniRule"/>
</dbReference>